<dbReference type="Ensembl" id="ENSMMOT00000014458.1">
    <property type="protein sequence ID" value="ENSMMOP00000014228.1"/>
    <property type="gene ID" value="ENSMMOG00000010893.1"/>
</dbReference>
<accession>A0A3Q3WHH3</accession>
<evidence type="ECO:0000313" key="3">
    <source>
        <dbReference type="Proteomes" id="UP000261620"/>
    </source>
</evidence>
<name>A0A3Q3WHH3_MOLML</name>
<keyword evidence="1" id="KW-0812">Transmembrane</keyword>
<dbReference type="STRING" id="94237.ENSMMOP00000014228"/>
<reference evidence="2" key="2">
    <citation type="submission" date="2025-09" db="UniProtKB">
        <authorList>
            <consortium name="Ensembl"/>
        </authorList>
    </citation>
    <scope>IDENTIFICATION</scope>
</reference>
<sequence length="259" mass="29412">ATLVDHHGLIVTTTKQSPAAFSPFHQSNLYCSIEKKCYFLHQKTCTSFVCCPLDGAVDDHTRDEAHDGEQMILLQRYRWSAATLKVLTAMPSRTAGPNCDAAISGCTRPDLEEIESKAELLSNLRGLSVDEGLCKLRSMPRCLADKMELRYTHTHFSPQTWRHFLYSCLPILSCLHLWHSPMKRMSGRFGTGVLSYFLFLRTLLFFNLLLFAIIGLFLVFPQAIHLPPAHGYHCNNVTSLQLLTGTVRWSYFSPRTERT</sequence>
<proteinExistence type="predicted"/>
<organism evidence="2 3">
    <name type="scientific">Mola mola</name>
    <name type="common">Ocean sunfish</name>
    <name type="synonym">Tetraodon mola</name>
    <dbReference type="NCBI Taxonomy" id="94237"/>
    <lineage>
        <taxon>Eukaryota</taxon>
        <taxon>Metazoa</taxon>
        <taxon>Chordata</taxon>
        <taxon>Craniata</taxon>
        <taxon>Vertebrata</taxon>
        <taxon>Euteleostomi</taxon>
        <taxon>Actinopterygii</taxon>
        <taxon>Neopterygii</taxon>
        <taxon>Teleostei</taxon>
        <taxon>Neoteleostei</taxon>
        <taxon>Acanthomorphata</taxon>
        <taxon>Eupercaria</taxon>
        <taxon>Tetraodontiformes</taxon>
        <taxon>Molidae</taxon>
        <taxon>Mola</taxon>
    </lineage>
</organism>
<keyword evidence="1" id="KW-0472">Membrane</keyword>
<dbReference type="Proteomes" id="UP000261620">
    <property type="component" value="Unplaced"/>
</dbReference>
<keyword evidence="1" id="KW-1133">Transmembrane helix</keyword>
<dbReference type="PANTHER" id="PTHR23302">
    <property type="entry name" value="TRANSMEMBRANE CHANNEL-RELATED"/>
    <property type="match status" value="1"/>
</dbReference>
<feature type="transmembrane region" description="Helical" evidence="1">
    <location>
        <begin position="198"/>
        <end position="220"/>
    </location>
</feature>
<dbReference type="GO" id="GO:0005886">
    <property type="term" value="C:plasma membrane"/>
    <property type="evidence" value="ECO:0007669"/>
    <property type="project" value="InterPro"/>
</dbReference>
<protein>
    <submittedName>
        <fullName evidence="2">Uncharacterized protein</fullName>
    </submittedName>
</protein>
<evidence type="ECO:0000313" key="2">
    <source>
        <dbReference type="Ensembl" id="ENSMMOP00000014228.1"/>
    </source>
</evidence>
<reference evidence="2" key="1">
    <citation type="submission" date="2025-08" db="UniProtKB">
        <authorList>
            <consortium name="Ensembl"/>
        </authorList>
    </citation>
    <scope>IDENTIFICATION</scope>
</reference>
<dbReference type="OMA" id="CRSACAQ"/>
<keyword evidence="3" id="KW-1185">Reference proteome</keyword>
<dbReference type="GO" id="GO:0008381">
    <property type="term" value="F:mechanosensitive monoatomic ion channel activity"/>
    <property type="evidence" value="ECO:0007669"/>
    <property type="project" value="TreeGrafter"/>
</dbReference>
<dbReference type="InterPro" id="IPR038900">
    <property type="entry name" value="TMC"/>
</dbReference>
<evidence type="ECO:0000256" key="1">
    <source>
        <dbReference type="SAM" id="Phobius"/>
    </source>
</evidence>
<dbReference type="AlphaFoldDB" id="A0A3Q3WHH3"/>
<dbReference type="PANTHER" id="PTHR23302:SF4">
    <property type="entry name" value="TRANSMEMBRANE CHANNEL-LIKE PROTEIN 6"/>
    <property type="match status" value="1"/>
</dbReference>